<proteinExistence type="predicted"/>
<keyword evidence="1" id="KW-0067">ATP-binding</keyword>
<dbReference type="EMBL" id="CP081303">
    <property type="protein sequence ID" value="QZE14139.1"/>
    <property type="molecule type" value="Genomic_DNA"/>
</dbReference>
<organism evidence="1 2">
    <name type="scientific">Halosquirtibacter laminarini</name>
    <dbReference type="NCBI Taxonomy" id="3374600"/>
    <lineage>
        <taxon>Bacteria</taxon>
        <taxon>Pseudomonadati</taxon>
        <taxon>Bacteroidota</taxon>
        <taxon>Bacteroidia</taxon>
        <taxon>Marinilabiliales</taxon>
        <taxon>Prolixibacteraceae</taxon>
        <taxon>Halosquirtibacter</taxon>
    </lineage>
</organism>
<protein>
    <submittedName>
        <fullName evidence="1">ABC transporter ATP-binding protein</fullName>
    </submittedName>
</protein>
<evidence type="ECO:0000313" key="2">
    <source>
        <dbReference type="Proteomes" id="UP000826212"/>
    </source>
</evidence>
<accession>A0AC61NR16</accession>
<evidence type="ECO:0000313" key="1">
    <source>
        <dbReference type="EMBL" id="QZE14139.1"/>
    </source>
</evidence>
<dbReference type="Proteomes" id="UP000826212">
    <property type="component" value="Chromosome"/>
</dbReference>
<sequence>MEKTTSNLILELKDISAGYDNKTIIENINLKVYDHDFTAVIGPNGGGKTTLIKTIVGLITPLKGSIEWHTEETTKSKKIFGYLPQINHIDRSFPISVLDVVLSGKITTKNIFQRLRKENREKAMSLLKEMGVDRFAKRSIGELSGGQLQRVFLCRSLINDPQLLILDEPNTYVDTIFEHELYEKLNILNQRMAILMVSHDIGTVTRFVKKVACVNRTLHFHGIETPSNEKEKRCPASFLYHTNSQIKELKDHFKPLNDHD</sequence>
<reference evidence="1" key="1">
    <citation type="submission" date="2021-08" db="EMBL/GenBank/DDBJ databases">
        <title>Novel anaerobic bacterium isolated from sea squirt in East Sea, Republic of Korea.</title>
        <authorList>
            <person name="Nguyen T.H."/>
            <person name="Li Z."/>
            <person name="Lee Y.-J."/>
            <person name="Ko J."/>
            <person name="Kim S.-G."/>
        </authorList>
    </citation>
    <scope>NUCLEOTIDE SEQUENCE</scope>
    <source>
        <strain evidence="1">KCTC 25031</strain>
    </source>
</reference>
<keyword evidence="2" id="KW-1185">Reference proteome</keyword>
<name>A0AC61NR16_9BACT</name>
<gene>
    <name evidence="1" type="ORF">K4L44_16690</name>
</gene>
<keyword evidence="1" id="KW-0547">Nucleotide-binding</keyword>